<protein>
    <submittedName>
        <fullName evidence="1">Uncharacterized protein</fullName>
    </submittedName>
</protein>
<dbReference type="AlphaFoldDB" id="A0A0P1F145"/>
<accession>A0A0P1F145</accession>
<dbReference type="GeneID" id="55493857"/>
<sequence>MTQYEMPAKKSFTFIFSRGNFRRIFAQVMQIGIVLKQLGVGATQPMQTRIRLGWMLWIDVFVNGQNVQLKTIFIRNAPQNAQSIE</sequence>
<dbReference type="OrthoDB" id="9867803at2"/>
<evidence type="ECO:0000313" key="2">
    <source>
        <dbReference type="Proteomes" id="UP000050783"/>
    </source>
</evidence>
<dbReference type="RefSeq" id="WP_058277961.1">
    <property type="nucleotide sequence ID" value="NZ_CYPU01000039.1"/>
</dbReference>
<evidence type="ECO:0000313" key="1">
    <source>
        <dbReference type="EMBL" id="CUH48475.1"/>
    </source>
</evidence>
<reference evidence="1 2" key="1">
    <citation type="submission" date="2015-09" db="EMBL/GenBank/DDBJ databases">
        <authorList>
            <consortium name="Swine Surveillance"/>
        </authorList>
    </citation>
    <scope>NUCLEOTIDE SEQUENCE [LARGE SCALE GENOMIC DNA]</scope>
    <source>
        <strain evidence="1 2">CECT 4292</strain>
    </source>
</reference>
<proteinExistence type="predicted"/>
<dbReference type="EMBL" id="CYPU01000039">
    <property type="protein sequence ID" value="CUH48475.1"/>
    <property type="molecule type" value="Genomic_DNA"/>
</dbReference>
<dbReference type="Proteomes" id="UP000050783">
    <property type="component" value="Unassembled WGS sequence"/>
</dbReference>
<organism evidence="1 2">
    <name type="scientific">Ruegeria atlantica</name>
    <dbReference type="NCBI Taxonomy" id="81569"/>
    <lineage>
        <taxon>Bacteria</taxon>
        <taxon>Pseudomonadati</taxon>
        <taxon>Pseudomonadota</taxon>
        <taxon>Alphaproteobacteria</taxon>
        <taxon>Rhodobacterales</taxon>
        <taxon>Roseobacteraceae</taxon>
        <taxon>Ruegeria</taxon>
    </lineage>
</organism>
<name>A0A0P1F145_9RHOB</name>
<gene>
    <name evidence="1" type="ORF">RUA4292_02655</name>
</gene>